<evidence type="ECO:0000256" key="1">
    <source>
        <dbReference type="SAM" id="MobiDB-lite"/>
    </source>
</evidence>
<feature type="compositionally biased region" description="Basic and acidic residues" evidence="1">
    <location>
        <begin position="92"/>
        <end position="109"/>
    </location>
</feature>
<gene>
    <name evidence="2" type="ORF">J2W55_001599</name>
</gene>
<comment type="caution">
    <text evidence="2">The sequence shown here is derived from an EMBL/GenBank/DDBJ whole genome shotgun (WGS) entry which is preliminary data.</text>
</comment>
<feature type="compositionally biased region" description="Basic and acidic residues" evidence="1">
    <location>
        <begin position="1"/>
        <end position="13"/>
    </location>
</feature>
<name>A0ABU1T8N3_9SPHI</name>
<dbReference type="RefSeq" id="WP_310093931.1">
    <property type="nucleotide sequence ID" value="NZ_JAVDUU010000002.1"/>
</dbReference>
<feature type="compositionally biased region" description="Low complexity" evidence="1">
    <location>
        <begin position="71"/>
        <end position="83"/>
    </location>
</feature>
<protein>
    <submittedName>
        <fullName evidence="2">Uncharacterized protein</fullName>
    </submittedName>
</protein>
<proteinExistence type="predicted"/>
<dbReference type="EMBL" id="JAVDUU010000002">
    <property type="protein sequence ID" value="MDR6941757.1"/>
    <property type="molecule type" value="Genomic_DNA"/>
</dbReference>
<reference evidence="2 3" key="1">
    <citation type="submission" date="2023-07" db="EMBL/GenBank/DDBJ databases">
        <title>Sorghum-associated microbial communities from plants grown in Nebraska, USA.</title>
        <authorList>
            <person name="Schachtman D."/>
        </authorList>
    </citation>
    <scope>NUCLEOTIDE SEQUENCE [LARGE SCALE GENOMIC DNA]</scope>
    <source>
        <strain evidence="2 3">3262</strain>
    </source>
</reference>
<organism evidence="2 3">
    <name type="scientific">Mucilaginibacter pocheonensis</name>
    <dbReference type="NCBI Taxonomy" id="398050"/>
    <lineage>
        <taxon>Bacteria</taxon>
        <taxon>Pseudomonadati</taxon>
        <taxon>Bacteroidota</taxon>
        <taxon>Sphingobacteriia</taxon>
        <taxon>Sphingobacteriales</taxon>
        <taxon>Sphingobacteriaceae</taxon>
        <taxon>Mucilaginibacter</taxon>
    </lineage>
</organism>
<keyword evidence="3" id="KW-1185">Reference proteome</keyword>
<accession>A0ABU1T8N3</accession>
<feature type="region of interest" description="Disordered" evidence="1">
    <location>
        <begin position="1"/>
        <end position="109"/>
    </location>
</feature>
<evidence type="ECO:0000313" key="3">
    <source>
        <dbReference type="Proteomes" id="UP001247620"/>
    </source>
</evidence>
<evidence type="ECO:0000313" key="2">
    <source>
        <dbReference type="EMBL" id="MDR6941757.1"/>
    </source>
</evidence>
<feature type="compositionally biased region" description="Acidic residues" evidence="1">
    <location>
        <begin position="40"/>
        <end position="52"/>
    </location>
</feature>
<sequence length="109" mass="11886">MKGKSRNDRDKLSKQPGGFVVVCKTKKAMTNPENPNLDDAREDEDPGNEFEQGEGKDTGNELLDTDEPNISALEAASRASESAYTLNFDDELPPKPNDKGDGTQSEAKK</sequence>
<dbReference type="Proteomes" id="UP001247620">
    <property type="component" value="Unassembled WGS sequence"/>
</dbReference>